<reference evidence="1 2" key="1">
    <citation type="journal article" date="2020" name="Mol. Biol. Evol.">
        <title>Distinct Expression and Methylation Patterns for Genes with Different Fates following a Single Whole-Genome Duplication in Flowering Plants.</title>
        <authorList>
            <person name="Shi T."/>
            <person name="Rahmani R.S."/>
            <person name="Gugger P.F."/>
            <person name="Wang M."/>
            <person name="Li H."/>
            <person name="Zhang Y."/>
            <person name="Li Z."/>
            <person name="Wang Q."/>
            <person name="Van de Peer Y."/>
            <person name="Marchal K."/>
            <person name="Chen J."/>
        </authorList>
    </citation>
    <scope>NUCLEOTIDE SEQUENCE [LARGE SCALE GENOMIC DNA]</scope>
    <source>
        <tissue evidence="1">Leaf</tissue>
    </source>
</reference>
<comment type="caution">
    <text evidence="1">The sequence shown here is derived from an EMBL/GenBank/DDBJ whole genome shotgun (WGS) entry which is preliminary data.</text>
</comment>
<name>A0A822YPK5_NELNU</name>
<evidence type="ECO:0000313" key="1">
    <source>
        <dbReference type="EMBL" id="DAD33521.1"/>
    </source>
</evidence>
<keyword evidence="2" id="KW-1185">Reference proteome</keyword>
<gene>
    <name evidence="1" type="ORF">HUJ06_012372</name>
</gene>
<dbReference type="AlphaFoldDB" id="A0A822YPK5"/>
<accession>A0A822YPK5</accession>
<evidence type="ECO:0000313" key="2">
    <source>
        <dbReference type="Proteomes" id="UP000607653"/>
    </source>
</evidence>
<dbReference type="EMBL" id="DUZY01000003">
    <property type="protein sequence ID" value="DAD33521.1"/>
    <property type="molecule type" value="Genomic_DNA"/>
</dbReference>
<proteinExistence type="predicted"/>
<organism evidence="1 2">
    <name type="scientific">Nelumbo nucifera</name>
    <name type="common">Sacred lotus</name>
    <dbReference type="NCBI Taxonomy" id="4432"/>
    <lineage>
        <taxon>Eukaryota</taxon>
        <taxon>Viridiplantae</taxon>
        <taxon>Streptophyta</taxon>
        <taxon>Embryophyta</taxon>
        <taxon>Tracheophyta</taxon>
        <taxon>Spermatophyta</taxon>
        <taxon>Magnoliopsida</taxon>
        <taxon>Proteales</taxon>
        <taxon>Nelumbonaceae</taxon>
        <taxon>Nelumbo</taxon>
    </lineage>
</organism>
<dbReference type="Proteomes" id="UP000607653">
    <property type="component" value="Unassembled WGS sequence"/>
</dbReference>
<sequence>MQLNLGTSGLGFNSLFLTKQATCSNFNLHRIHRGSS</sequence>
<protein>
    <submittedName>
        <fullName evidence="1">Uncharacterized protein</fullName>
    </submittedName>
</protein>